<organism evidence="2 3">
    <name type="scientific">Amycolatopsis alkalitolerans</name>
    <dbReference type="NCBI Taxonomy" id="2547244"/>
    <lineage>
        <taxon>Bacteria</taxon>
        <taxon>Bacillati</taxon>
        <taxon>Actinomycetota</taxon>
        <taxon>Actinomycetes</taxon>
        <taxon>Pseudonocardiales</taxon>
        <taxon>Pseudonocardiaceae</taxon>
        <taxon>Amycolatopsis</taxon>
    </lineage>
</organism>
<dbReference type="EMBL" id="VDFW01000018">
    <property type="protein sequence ID" value="TNC23787.1"/>
    <property type="molecule type" value="Genomic_DNA"/>
</dbReference>
<gene>
    <name evidence="2" type="ORF">FG385_20765</name>
</gene>
<accession>A0A5C4M206</accession>
<protein>
    <submittedName>
        <fullName evidence="2">Uncharacterized protein</fullName>
    </submittedName>
</protein>
<dbReference type="Proteomes" id="UP000305546">
    <property type="component" value="Unassembled WGS sequence"/>
</dbReference>
<dbReference type="AlphaFoldDB" id="A0A5C4M206"/>
<evidence type="ECO:0000313" key="2">
    <source>
        <dbReference type="EMBL" id="TNC23787.1"/>
    </source>
</evidence>
<evidence type="ECO:0000313" key="3">
    <source>
        <dbReference type="Proteomes" id="UP000305546"/>
    </source>
</evidence>
<name>A0A5C4M206_9PSEU</name>
<sequence length="109" mass="11558">MRLGGLRRLAEHAEPAFTALETGGRGLTTSAGFFGGQITARCAGPLVPLGSWPRISGRHAPSGMYLPSSTSERGTRNGLRWTRPDLGQLRPEIDLDATAERSRAGSAGR</sequence>
<proteinExistence type="predicted"/>
<comment type="caution">
    <text evidence="2">The sequence shown here is derived from an EMBL/GenBank/DDBJ whole genome shotgun (WGS) entry which is preliminary data.</text>
</comment>
<reference evidence="2 3" key="1">
    <citation type="submission" date="2019-06" db="EMBL/GenBank/DDBJ databases">
        <title>Amycolatopsis alkalitolerans sp. nov., isolated from Gastrodia elata Blume.</title>
        <authorList>
            <person name="Narsing Rao M.P."/>
            <person name="Li W.J."/>
        </authorList>
    </citation>
    <scope>NUCLEOTIDE SEQUENCE [LARGE SCALE GENOMIC DNA]</scope>
    <source>
        <strain evidence="2 3">SYSUP0005</strain>
    </source>
</reference>
<dbReference type="RefSeq" id="WP_139098427.1">
    <property type="nucleotide sequence ID" value="NZ_VDFW01000018.1"/>
</dbReference>
<feature type="region of interest" description="Disordered" evidence="1">
    <location>
        <begin position="60"/>
        <end position="109"/>
    </location>
</feature>
<dbReference type="OrthoDB" id="9805134at2"/>
<evidence type="ECO:0000256" key="1">
    <source>
        <dbReference type="SAM" id="MobiDB-lite"/>
    </source>
</evidence>
<keyword evidence="3" id="KW-1185">Reference proteome</keyword>